<reference evidence="1 2" key="1">
    <citation type="submission" date="2018-10" db="EMBL/GenBank/DDBJ databases">
        <title>Geobacillus stearothermophilus in processing lines of powdered infant formula.</title>
        <authorList>
            <person name="Rhee M.S."/>
            <person name="Choi I.-G."/>
            <person name="Cho T.J."/>
            <person name="Park B."/>
        </authorList>
    </citation>
    <scope>NUCLEOTIDE SEQUENCE [LARGE SCALE GENOMIC DNA]</scope>
    <source>
        <strain evidence="1 2">FHS-PPGT130</strain>
    </source>
</reference>
<proteinExistence type="predicted"/>
<evidence type="ECO:0000313" key="1">
    <source>
        <dbReference type="EMBL" id="RLQ14240.1"/>
    </source>
</evidence>
<dbReference type="EMBL" id="RCTJ01000017">
    <property type="protein sequence ID" value="RLQ14240.1"/>
    <property type="molecule type" value="Genomic_DNA"/>
</dbReference>
<comment type="caution">
    <text evidence="1">The sequence shown here is derived from an EMBL/GenBank/DDBJ whole genome shotgun (WGS) entry which is preliminary data.</text>
</comment>
<protein>
    <submittedName>
        <fullName evidence="1">Uncharacterized protein</fullName>
    </submittedName>
</protein>
<name>A0A3L7DBM4_GEOSE</name>
<dbReference type="Proteomes" id="UP000266922">
    <property type="component" value="Unassembled WGS sequence"/>
</dbReference>
<dbReference type="AlphaFoldDB" id="A0A3L7DBM4"/>
<evidence type="ECO:0000313" key="2">
    <source>
        <dbReference type="Proteomes" id="UP000266922"/>
    </source>
</evidence>
<gene>
    <name evidence="1" type="ORF">D9548_06855</name>
</gene>
<sequence>MSVGISRTAWIQLFVNWMQGLHGENPMRKRNESFHENLPVFALITTVQEGTAPSFANPYT</sequence>
<accession>A0A3L7DBM4</accession>
<organism evidence="1 2">
    <name type="scientific">Geobacillus stearothermophilus</name>
    <name type="common">Bacillus stearothermophilus</name>
    <dbReference type="NCBI Taxonomy" id="1422"/>
    <lineage>
        <taxon>Bacteria</taxon>
        <taxon>Bacillati</taxon>
        <taxon>Bacillota</taxon>
        <taxon>Bacilli</taxon>
        <taxon>Bacillales</taxon>
        <taxon>Anoxybacillaceae</taxon>
        <taxon>Geobacillus</taxon>
    </lineage>
</organism>